<feature type="transmembrane region" description="Helical" evidence="2">
    <location>
        <begin position="162"/>
        <end position="186"/>
    </location>
</feature>
<gene>
    <name evidence="4" type="ORF">FD47_GL000878</name>
</gene>
<proteinExistence type="predicted"/>
<reference evidence="4 5" key="1">
    <citation type="journal article" date="2015" name="Genome Announc.">
        <title>Expanding the biotechnology potential of lactobacilli through comparative genomics of 213 strains and associated genera.</title>
        <authorList>
            <person name="Sun Z."/>
            <person name="Harris H.M."/>
            <person name="McCann A."/>
            <person name="Guo C."/>
            <person name="Argimon S."/>
            <person name="Zhang W."/>
            <person name="Yang X."/>
            <person name="Jeffery I.B."/>
            <person name="Cooney J.C."/>
            <person name="Kagawa T.F."/>
            <person name="Liu W."/>
            <person name="Song Y."/>
            <person name="Salvetti E."/>
            <person name="Wrobel A."/>
            <person name="Rasinkangas P."/>
            <person name="Parkhill J."/>
            <person name="Rea M.C."/>
            <person name="O'Sullivan O."/>
            <person name="Ritari J."/>
            <person name="Douillard F.P."/>
            <person name="Paul Ross R."/>
            <person name="Yang R."/>
            <person name="Briner A.E."/>
            <person name="Felis G.E."/>
            <person name="de Vos W.M."/>
            <person name="Barrangou R."/>
            <person name="Klaenhammer T.R."/>
            <person name="Caufield P.W."/>
            <person name="Cui Y."/>
            <person name="Zhang H."/>
            <person name="O'Toole P.W."/>
        </authorList>
    </citation>
    <scope>NUCLEOTIDE SEQUENCE [LARGE SCALE GENOMIC DNA]</scope>
    <source>
        <strain evidence="4 5">DSM 18390</strain>
    </source>
</reference>
<dbReference type="AlphaFoldDB" id="A0A0R1YSY6"/>
<dbReference type="Gene3D" id="1.10.260.40">
    <property type="entry name" value="lambda repressor-like DNA-binding domains"/>
    <property type="match status" value="1"/>
</dbReference>
<feature type="domain" description="HTH cro/C1-type" evidence="3">
    <location>
        <begin position="10"/>
        <end position="64"/>
    </location>
</feature>
<keyword evidence="2" id="KW-0812">Transmembrane</keyword>
<dbReference type="InterPro" id="IPR010982">
    <property type="entry name" value="Lambda_DNA-bd_dom_sf"/>
</dbReference>
<dbReference type="PANTHER" id="PTHR46558:SF15">
    <property type="entry name" value="HELIX-TURN-HELIX DOMAIN PROTEIN"/>
    <property type="match status" value="1"/>
</dbReference>
<dbReference type="EMBL" id="AZFZ01000002">
    <property type="protein sequence ID" value="KRM45694.1"/>
    <property type="molecule type" value="Genomic_DNA"/>
</dbReference>
<protein>
    <submittedName>
        <fullName evidence="4">DNA-binding helix-turn-helix protein</fullName>
    </submittedName>
</protein>
<dbReference type="PATRIC" id="fig|1423786.4.peg.931"/>
<evidence type="ECO:0000313" key="4">
    <source>
        <dbReference type="EMBL" id="KRM45694.1"/>
    </source>
</evidence>
<dbReference type="SUPFAM" id="SSF47413">
    <property type="entry name" value="lambda repressor-like DNA-binding domains"/>
    <property type="match status" value="1"/>
</dbReference>
<dbReference type="SMART" id="SM00530">
    <property type="entry name" value="HTH_XRE"/>
    <property type="match status" value="1"/>
</dbReference>
<keyword evidence="2" id="KW-0472">Membrane</keyword>
<evidence type="ECO:0000256" key="1">
    <source>
        <dbReference type="ARBA" id="ARBA00023125"/>
    </source>
</evidence>
<dbReference type="Pfam" id="PF01381">
    <property type="entry name" value="HTH_3"/>
    <property type="match status" value="1"/>
</dbReference>
<dbReference type="GO" id="GO:0003677">
    <property type="term" value="F:DNA binding"/>
    <property type="evidence" value="ECO:0007669"/>
    <property type="project" value="UniProtKB-KW"/>
</dbReference>
<feature type="transmembrane region" description="Helical" evidence="2">
    <location>
        <begin position="107"/>
        <end position="124"/>
    </location>
</feature>
<name>A0A0R1YSY6_9LACO</name>
<evidence type="ECO:0000259" key="3">
    <source>
        <dbReference type="PROSITE" id="PS50943"/>
    </source>
</evidence>
<feature type="transmembrane region" description="Helical" evidence="2">
    <location>
        <begin position="82"/>
        <end position="101"/>
    </location>
</feature>
<evidence type="ECO:0000256" key="2">
    <source>
        <dbReference type="SAM" id="Phobius"/>
    </source>
</evidence>
<evidence type="ECO:0000313" key="5">
    <source>
        <dbReference type="Proteomes" id="UP000051010"/>
    </source>
</evidence>
<dbReference type="PANTHER" id="PTHR46558">
    <property type="entry name" value="TRACRIPTIONAL REGULATORY PROTEIN-RELATED-RELATED"/>
    <property type="match status" value="1"/>
</dbReference>
<sequence>MNQLNLSKQIKTHREREGLSQEELAEKLFVSRQTISNWENDRTYPDIDSLLLLSNQFGISLDELVKGDVETMNRKLAAQHRTTWHMLGGLFLAGILVGPGLYFFANWGLLFFMIPAGWSLFNAIKIERWKYDHRLRTYEEILAYEKGQPVPRNAQQSTKSRLIVPITTIVLAVILISLTLLSMWLFGVL</sequence>
<dbReference type="Proteomes" id="UP000051010">
    <property type="component" value="Unassembled WGS sequence"/>
</dbReference>
<organism evidence="4 5">
    <name type="scientific">Lentilactobacillus parafarraginis DSM 18390 = JCM 14109</name>
    <dbReference type="NCBI Taxonomy" id="1423786"/>
    <lineage>
        <taxon>Bacteria</taxon>
        <taxon>Bacillati</taxon>
        <taxon>Bacillota</taxon>
        <taxon>Bacilli</taxon>
        <taxon>Lactobacillales</taxon>
        <taxon>Lactobacillaceae</taxon>
        <taxon>Lentilactobacillus</taxon>
    </lineage>
</organism>
<comment type="caution">
    <text evidence="4">The sequence shown here is derived from an EMBL/GenBank/DDBJ whole genome shotgun (WGS) entry which is preliminary data.</text>
</comment>
<dbReference type="PROSITE" id="PS50943">
    <property type="entry name" value="HTH_CROC1"/>
    <property type="match status" value="1"/>
</dbReference>
<keyword evidence="1 4" id="KW-0238">DNA-binding</keyword>
<dbReference type="CDD" id="cd00093">
    <property type="entry name" value="HTH_XRE"/>
    <property type="match status" value="1"/>
</dbReference>
<dbReference type="InterPro" id="IPR001387">
    <property type="entry name" value="Cro/C1-type_HTH"/>
</dbReference>
<keyword evidence="2" id="KW-1133">Transmembrane helix</keyword>
<accession>A0A0R1YSY6</accession>